<dbReference type="InterPro" id="IPR050188">
    <property type="entry name" value="RluA_PseudoU_synthase"/>
</dbReference>
<dbReference type="GO" id="GO:0003723">
    <property type="term" value="F:RNA binding"/>
    <property type="evidence" value="ECO:0007669"/>
    <property type="project" value="InterPro"/>
</dbReference>
<dbReference type="EMBL" id="FNPE01000014">
    <property type="protein sequence ID" value="SDZ19999.1"/>
    <property type="molecule type" value="Genomic_DNA"/>
</dbReference>
<protein>
    <submittedName>
        <fullName evidence="2">tRNA pseudouridine32 synthase / 23S rRNA pseudouridine746 synthase</fullName>
    </submittedName>
</protein>
<dbReference type="PANTHER" id="PTHR21600">
    <property type="entry name" value="MITOCHONDRIAL RNA PSEUDOURIDINE SYNTHASE"/>
    <property type="match status" value="1"/>
</dbReference>
<evidence type="ECO:0000313" key="3">
    <source>
        <dbReference type="Proteomes" id="UP000183417"/>
    </source>
</evidence>
<dbReference type="PROSITE" id="PS01129">
    <property type="entry name" value="PSI_RLU"/>
    <property type="match status" value="1"/>
</dbReference>
<dbReference type="Pfam" id="PF00849">
    <property type="entry name" value="PseudoU_synth_2"/>
    <property type="match status" value="1"/>
</dbReference>
<dbReference type="InterPro" id="IPR020103">
    <property type="entry name" value="PsdUridine_synth_cat_dom_sf"/>
</dbReference>
<feature type="domain" description="Pseudouridine synthase RsuA/RluA-like" evidence="1">
    <location>
        <begin position="27"/>
        <end position="184"/>
    </location>
</feature>
<evidence type="ECO:0000259" key="1">
    <source>
        <dbReference type="Pfam" id="PF00849"/>
    </source>
</evidence>
<dbReference type="GO" id="GO:0140098">
    <property type="term" value="F:catalytic activity, acting on RNA"/>
    <property type="evidence" value="ECO:0007669"/>
    <property type="project" value="UniProtKB-ARBA"/>
</dbReference>
<dbReference type="Proteomes" id="UP000183417">
    <property type="component" value="Unassembled WGS sequence"/>
</dbReference>
<accession>A0A1H3R4X2</accession>
<sequence>MTPEQRDGGASAGDGAGVICLHEDAELLVLDKPSGLLCVPGRGPDKQDCLSARALQRWPDALVVHRLDQATSGLVIMARSLASQRLLSEAFAQRRVHKRYVAVVAGSPTARQAGAWQSIDLPIAADWERRPLRIIDAVQGKPSQTLWRALPGAQATEVRDAITTRVQLQPVTGRTHQLRVHMAALGHPILGDALYADAAVQALSPRLLLHAQLLELAHPLSGETLRFESAAPF</sequence>
<dbReference type="SUPFAM" id="SSF55120">
    <property type="entry name" value="Pseudouridine synthase"/>
    <property type="match status" value="1"/>
</dbReference>
<dbReference type="CDD" id="cd02869">
    <property type="entry name" value="PseudoU_synth_RluA_like"/>
    <property type="match status" value="1"/>
</dbReference>
<dbReference type="Gene3D" id="3.30.2350.10">
    <property type="entry name" value="Pseudouridine synthase"/>
    <property type="match status" value="1"/>
</dbReference>
<organism evidence="2 3">
    <name type="scientific">Delftia lacustris</name>
    <dbReference type="NCBI Taxonomy" id="558537"/>
    <lineage>
        <taxon>Bacteria</taxon>
        <taxon>Pseudomonadati</taxon>
        <taxon>Pseudomonadota</taxon>
        <taxon>Betaproteobacteria</taxon>
        <taxon>Burkholderiales</taxon>
        <taxon>Comamonadaceae</taxon>
        <taxon>Delftia</taxon>
    </lineage>
</organism>
<reference evidence="2 3" key="1">
    <citation type="submission" date="2016-10" db="EMBL/GenBank/DDBJ databases">
        <authorList>
            <person name="de Groot N.N."/>
        </authorList>
    </citation>
    <scope>NUCLEOTIDE SEQUENCE [LARGE SCALE GENOMIC DNA]</scope>
    <source>
        <strain evidence="2 3">LMG 24775</strain>
    </source>
</reference>
<name>A0A1H3R4X2_9BURK</name>
<dbReference type="RefSeq" id="WP_016446332.1">
    <property type="nucleotide sequence ID" value="NZ_CP141274.1"/>
</dbReference>
<gene>
    <name evidence="2" type="ORF">SAMN05421547_11488</name>
</gene>
<dbReference type="GeneID" id="94691764"/>
<dbReference type="InterPro" id="IPR006224">
    <property type="entry name" value="PsdUridine_synth_RluA-like_CS"/>
</dbReference>
<proteinExistence type="predicted"/>
<dbReference type="GO" id="GO:0000455">
    <property type="term" value="P:enzyme-directed rRNA pseudouridine synthesis"/>
    <property type="evidence" value="ECO:0007669"/>
    <property type="project" value="TreeGrafter"/>
</dbReference>
<dbReference type="GO" id="GO:0009982">
    <property type="term" value="F:pseudouridine synthase activity"/>
    <property type="evidence" value="ECO:0007669"/>
    <property type="project" value="InterPro"/>
</dbReference>
<dbReference type="PANTHER" id="PTHR21600:SF89">
    <property type="entry name" value="RIBOSOMAL LARGE SUBUNIT PSEUDOURIDINE SYNTHASE A"/>
    <property type="match status" value="1"/>
</dbReference>
<dbReference type="InterPro" id="IPR006145">
    <property type="entry name" value="PsdUridine_synth_RsuA/RluA"/>
</dbReference>
<dbReference type="AlphaFoldDB" id="A0A1H3R4X2"/>
<evidence type="ECO:0000313" key="2">
    <source>
        <dbReference type="EMBL" id="SDZ19999.1"/>
    </source>
</evidence>